<dbReference type="SUPFAM" id="SSF49503">
    <property type="entry name" value="Cupredoxins"/>
    <property type="match status" value="1"/>
</dbReference>
<protein>
    <recommendedName>
        <fullName evidence="3">EfeO-type cupredoxin-like domain-containing protein</fullName>
    </recommendedName>
</protein>
<dbReference type="AlphaFoldDB" id="A0A2M6WE06"/>
<accession>A0A2M6WE06</accession>
<reference evidence="2" key="1">
    <citation type="submission" date="2017-09" db="EMBL/GenBank/DDBJ databases">
        <title>Depth-based differentiation of microbial function through sediment-hosted aquifers and enrichment of novel symbionts in the deep terrestrial subsurface.</title>
        <authorList>
            <person name="Probst A.J."/>
            <person name="Ladd B."/>
            <person name="Jarett J.K."/>
            <person name="Geller-Mcgrath D.E."/>
            <person name="Sieber C.M.K."/>
            <person name="Emerson J.B."/>
            <person name="Anantharaman K."/>
            <person name="Thomas B.C."/>
            <person name="Malmstrom R."/>
            <person name="Stieglmeier M."/>
            <person name="Klingl A."/>
            <person name="Woyke T."/>
            <person name="Ryan C.M."/>
            <person name="Banfield J.F."/>
        </authorList>
    </citation>
    <scope>NUCLEOTIDE SEQUENCE [LARGE SCALE GENOMIC DNA]</scope>
</reference>
<evidence type="ECO:0000313" key="1">
    <source>
        <dbReference type="EMBL" id="PIT90975.1"/>
    </source>
</evidence>
<dbReference type="InterPro" id="IPR008972">
    <property type="entry name" value="Cupredoxin"/>
</dbReference>
<gene>
    <name evidence="1" type="ORF">COU17_02900</name>
</gene>
<dbReference type="Gene3D" id="2.60.40.420">
    <property type="entry name" value="Cupredoxins - blue copper proteins"/>
    <property type="match status" value="1"/>
</dbReference>
<dbReference type="Proteomes" id="UP000228809">
    <property type="component" value="Unassembled WGS sequence"/>
</dbReference>
<evidence type="ECO:0000313" key="2">
    <source>
        <dbReference type="Proteomes" id="UP000228809"/>
    </source>
</evidence>
<dbReference type="EMBL" id="PFBJ01000017">
    <property type="protein sequence ID" value="PIT90975.1"/>
    <property type="molecule type" value="Genomic_DNA"/>
</dbReference>
<proteinExistence type="predicted"/>
<evidence type="ECO:0008006" key="3">
    <source>
        <dbReference type="Google" id="ProtNLM"/>
    </source>
</evidence>
<comment type="caution">
    <text evidence="1">The sequence shown here is derived from an EMBL/GenBank/DDBJ whole genome shotgun (WGS) entry which is preliminary data.</text>
</comment>
<organism evidence="1 2">
    <name type="scientific">Candidatus Kaiserbacteria bacterium CG10_big_fil_rev_8_21_14_0_10_49_17</name>
    <dbReference type="NCBI Taxonomy" id="1974609"/>
    <lineage>
        <taxon>Bacteria</taxon>
        <taxon>Candidatus Kaiseribacteriota</taxon>
    </lineage>
</organism>
<name>A0A2M6WE06_9BACT</name>
<sequence length="509" mass="57862">MVTVGFAGIAFLQYENTAPIADTKREDASTYRITLTSFGFEPEEIDIAVGDTVVFSSERNTPFWPASNIHPTHEIYPAFDPQKPIDPEEEWAFTFTEPGKWRFHDHITANFTGTITVGSEEKKSLWKRITSLWKEKNCEDVSPENLQYCWDTMLHDSLLHDGLDAAFDLFIKLYRTEAEVPKACHGWGHILGEAAYTLYSNGEQFELRPEAAYCGYGFFHGFIEALLLATNDTYQAYQFCKDVRGSLNGTESVYLNCVHGIGHGITAYIVENPQYWGDFHAIANGGLGACEDILPKNSSEMRNCFDGVFNELTQDLINSEYGFVFHEYVDGGDPLRYCSKYQPLAQTACLYEFMGLHELLWAGGFQEALLYIVEYIDSSEMAIDVVRKLAGDAMQNIIDNEDFSDQIAICRSIREPYSVACINGLVAGFYSHADPERIHERVFQFCQNPNLSRIERKACFSNAFTQLRNIYSGEKFAEVCESAPHEYRGKKRWVSFDGNEWDEAFCPIQ</sequence>